<gene>
    <name evidence="2" type="ORF">F6B42_00670</name>
</gene>
<dbReference type="Proteomes" id="UP000327039">
    <property type="component" value="Unassembled WGS sequence"/>
</dbReference>
<dbReference type="AlphaFoldDB" id="A0A5J5IW51"/>
<organism evidence="2 3">
    <name type="scientific">Microbacterium radiodurans</name>
    <dbReference type="NCBI Taxonomy" id="661398"/>
    <lineage>
        <taxon>Bacteria</taxon>
        <taxon>Bacillati</taxon>
        <taxon>Actinomycetota</taxon>
        <taxon>Actinomycetes</taxon>
        <taxon>Micrococcales</taxon>
        <taxon>Microbacteriaceae</taxon>
        <taxon>Microbacterium</taxon>
    </lineage>
</organism>
<dbReference type="OrthoDB" id="3541690at2"/>
<comment type="caution">
    <text evidence="2">The sequence shown here is derived from an EMBL/GenBank/DDBJ whole genome shotgun (WGS) entry which is preliminary data.</text>
</comment>
<feature type="compositionally biased region" description="Basic and acidic residues" evidence="1">
    <location>
        <begin position="261"/>
        <end position="279"/>
    </location>
</feature>
<feature type="region of interest" description="Disordered" evidence="1">
    <location>
        <begin position="161"/>
        <end position="224"/>
    </location>
</feature>
<name>A0A5J5IW51_9MICO</name>
<dbReference type="EMBL" id="VYRZ01000001">
    <property type="protein sequence ID" value="KAA9089055.1"/>
    <property type="molecule type" value="Genomic_DNA"/>
</dbReference>
<evidence type="ECO:0000313" key="2">
    <source>
        <dbReference type="EMBL" id="KAA9089055.1"/>
    </source>
</evidence>
<protein>
    <submittedName>
        <fullName evidence="2">Transposase</fullName>
    </submittedName>
</protein>
<reference evidence="3" key="1">
    <citation type="submission" date="2019-09" db="EMBL/GenBank/DDBJ databases">
        <title>Mumia zhuanghuii sp. nov. isolated from the intestinal contents of plateau pika (Ochotona curzoniae) in the Qinghai-Tibet plateau of China.</title>
        <authorList>
            <person name="Tian Z."/>
        </authorList>
    </citation>
    <scope>NUCLEOTIDE SEQUENCE [LARGE SCALE GENOMIC DNA]</scope>
    <source>
        <strain evidence="3">DSM 25564</strain>
    </source>
</reference>
<evidence type="ECO:0000256" key="1">
    <source>
        <dbReference type="SAM" id="MobiDB-lite"/>
    </source>
</evidence>
<dbReference type="RefSeq" id="WP_150417675.1">
    <property type="nucleotide sequence ID" value="NZ_VYRZ01000001.1"/>
</dbReference>
<evidence type="ECO:0000313" key="3">
    <source>
        <dbReference type="Proteomes" id="UP000327039"/>
    </source>
</evidence>
<proteinExistence type="predicted"/>
<feature type="compositionally biased region" description="Basic and acidic residues" evidence="1">
    <location>
        <begin position="175"/>
        <end position="224"/>
    </location>
</feature>
<feature type="region of interest" description="Disordered" evidence="1">
    <location>
        <begin position="258"/>
        <end position="279"/>
    </location>
</feature>
<sequence length="279" mass="29739">MSTGGLDAVAAELLRLPPADFTAARNARADAADAGLGRGIRSLRKPTVAAWTINLLSHDDTFREALDLSAALREAQEDLDAAELARLGRQRRALVAALAGRAVELAGDAGVTLSAAARDEVERTLNAAIVDPLAAGAVASGRLVRPLDPGDIDADALAERMAGSVPGGGGTPPRATRDDLAERRAKREAERRRREAEKHAAEAERERDRLQERSRRARERADLLSERVEDLRRDLARVSADADDADAAADELETALSIARDTAREARRAADRAAKGGED</sequence>
<keyword evidence="3" id="KW-1185">Reference proteome</keyword>
<accession>A0A5J5IW51</accession>